<dbReference type="InterPro" id="IPR001387">
    <property type="entry name" value="Cro/C1-type_HTH"/>
</dbReference>
<dbReference type="InterPro" id="IPR011051">
    <property type="entry name" value="RmlC_Cupin_sf"/>
</dbReference>
<dbReference type="Gene3D" id="2.60.120.10">
    <property type="entry name" value="Jelly Rolls"/>
    <property type="match status" value="1"/>
</dbReference>
<keyword evidence="2" id="KW-0238">DNA-binding</keyword>
<dbReference type="EMBL" id="VSSQ01008053">
    <property type="protein sequence ID" value="MPM37750.1"/>
    <property type="molecule type" value="Genomic_DNA"/>
</dbReference>
<dbReference type="GO" id="GO:0003700">
    <property type="term" value="F:DNA-binding transcription factor activity"/>
    <property type="evidence" value="ECO:0007669"/>
    <property type="project" value="TreeGrafter"/>
</dbReference>
<dbReference type="GO" id="GO:0005829">
    <property type="term" value="C:cytosol"/>
    <property type="evidence" value="ECO:0007669"/>
    <property type="project" value="TreeGrafter"/>
</dbReference>
<accession>A0A644ZA33</accession>
<evidence type="ECO:0000256" key="2">
    <source>
        <dbReference type="ARBA" id="ARBA00023125"/>
    </source>
</evidence>
<dbReference type="InterPro" id="IPR014710">
    <property type="entry name" value="RmlC-like_jellyroll"/>
</dbReference>
<dbReference type="SUPFAM" id="SSF51182">
    <property type="entry name" value="RmlC-like cupins"/>
    <property type="match status" value="1"/>
</dbReference>
<dbReference type="PANTHER" id="PTHR46797:SF23">
    <property type="entry name" value="HTH-TYPE TRANSCRIPTIONAL REGULATOR SUTR"/>
    <property type="match status" value="1"/>
</dbReference>
<dbReference type="PROSITE" id="PS50943">
    <property type="entry name" value="HTH_CROC1"/>
    <property type="match status" value="1"/>
</dbReference>
<keyword evidence="1" id="KW-0805">Transcription regulation</keyword>
<name>A0A644ZA33_9ZZZZ</name>
<evidence type="ECO:0000256" key="3">
    <source>
        <dbReference type="ARBA" id="ARBA00023163"/>
    </source>
</evidence>
<dbReference type="GO" id="GO:0003677">
    <property type="term" value="F:DNA binding"/>
    <property type="evidence" value="ECO:0007669"/>
    <property type="project" value="UniProtKB-KW"/>
</dbReference>
<dbReference type="AlphaFoldDB" id="A0A644ZA33"/>
<keyword evidence="3" id="KW-0804">Transcription</keyword>
<dbReference type="Pfam" id="PF01381">
    <property type="entry name" value="HTH_3"/>
    <property type="match status" value="1"/>
</dbReference>
<dbReference type="CDD" id="cd02209">
    <property type="entry name" value="cupin_XRE_C"/>
    <property type="match status" value="1"/>
</dbReference>
<evidence type="ECO:0000256" key="1">
    <source>
        <dbReference type="ARBA" id="ARBA00023015"/>
    </source>
</evidence>
<dbReference type="Pfam" id="PF07883">
    <property type="entry name" value="Cupin_2"/>
    <property type="match status" value="1"/>
</dbReference>
<dbReference type="InterPro" id="IPR050807">
    <property type="entry name" value="TransReg_Diox_bact_type"/>
</dbReference>
<organism evidence="5">
    <name type="scientific">bioreactor metagenome</name>
    <dbReference type="NCBI Taxonomy" id="1076179"/>
    <lineage>
        <taxon>unclassified sequences</taxon>
        <taxon>metagenomes</taxon>
        <taxon>ecological metagenomes</taxon>
    </lineage>
</organism>
<evidence type="ECO:0000259" key="4">
    <source>
        <dbReference type="PROSITE" id="PS50943"/>
    </source>
</evidence>
<dbReference type="CDD" id="cd00093">
    <property type="entry name" value="HTH_XRE"/>
    <property type="match status" value="1"/>
</dbReference>
<proteinExistence type="predicted"/>
<dbReference type="InterPro" id="IPR010982">
    <property type="entry name" value="Lambda_DNA-bd_dom_sf"/>
</dbReference>
<gene>
    <name evidence="5" type="primary">sutR_10</name>
    <name evidence="5" type="ORF">SDC9_84369</name>
</gene>
<comment type="caution">
    <text evidence="5">The sequence shown here is derived from an EMBL/GenBank/DDBJ whole genome shotgun (WGS) entry which is preliminary data.</text>
</comment>
<dbReference type="PANTHER" id="PTHR46797">
    <property type="entry name" value="HTH-TYPE TRANSCRIPTIONAL REGULATOR"/>
    <property type="match status" value="1"/>
</dbReference>
<dbReference type="Gene3D" id="1.10.260.40">
    <property type="entry name" value="lambda repressor-like DNA-binding domains"/>
    <property type="match status" value="1"/>
</dbReference>
<sequence length="149" mass="16967">MLSQIEKGDTNPTINTIWKIANGLKVPYTTLLEQQKQDTTVVKKSEIEFQSADNGHYRIYCYYENTPQRNFELFQIELDAGHSYTSIGHSEKSQEYIMVLEGELSLTVDDQTHVLHPNDTIVFTASARHIYTSSGSITLKATIINYYPA</sequence>
<evidence type="ECO:0000313" key="5">
    <source>
        <dbReference type="EMBL" id="MPM37750.1"/>
    </source>
</evidence>
<feature type="domain" description="HTH cro/C1-type" evidence="4">
    <location>
        <begin position="1"/>
        <end position="31"/>
    </location>
</feature>
<reference evidence="5" key="1">
    <citation type="submission" date="2019-08" db="EMBL/GenBank/DDBJ databases">
        <authorList>
            <person name="Kucharzyk K."/>
            <person name="Murdoch R.W."/>
            <person name="Higgins S."/>
            <person name="Loffler F."/>
        </authorList>
    </citation>
    <scope>NUCLEOTIDE SEQUENCE</scope>
</reference>
<protein>
    <submittedName>
        <fullName evidence="5">HTH-type transcriptional regulator SutR</fullName>
    </submittedName>
</protein>
<dbReference type="InterPro" id="IPR013096">
    <property type="entry name" value="Cupin_2"/>
</dbReference>